<sequence>MTMDLFNIAEPAGSANARENADEVEDTAGLSCEMKTYVARDWATGGIQTTLEGAIQRFGYKPKEKDHDSAFVLTKHYFRDNKVASHTQLEVRSPHVRAALRAVIKEYPGVTFDKARIIMRDETRCLFHYRNELREYGLRLDDGVAVQHLVFILNYMYKSLESEISSYYTFMESPSVAPGIDSKHLWMAFRPGDLIYTKMDGVDKIVRLKSTSGGRGHSLLLQAEDIQYNGTDYGRCKVELYINGYMGYKPLEELRSCPLQYMQCKDAITASLITRGRKFLGLRGVHHRHYEGLAETLSPFPVMAYDSEEEYSYPRQSLMIKSRVMIDSTKFGEMRPQYKKRIALEEAIKTGPGEQPELSEEELLICSHTISGFSLANKRWCFLLLDAIQDFEYNTRAFELLLLAPPQKKMIHSLIKIYKDGRLDFDDIIKGKGKGMIFLFHGEPGVGKTLTAEGVADYTQRPLYTVTTGDLGVDSSKIERVLLEALQLAAHWNAIVLIDEADVFLEQRSSHDLTRNGLVAVFLRVLEYYEGMMILTTNRISTFDAAFKSRIHLAIKYPALSFAFRRDLWVMFVTNVHTRPLPLWWDDEFLNSVAAEALNGRQIKNAIRTAYALAIADGSELRPEDIRMSLKSIKDFEEDFAQDVVEAGRDVDVTGQGVAASDHRSKRQRQE</sequence>
<protein>
    <submittedName>
        <fullName evidence="2">P-loop containing nucleoside triphosphate hydrolase protein</fullName>
    </submittedName>
</protein>
<dbReference type="STRING" id="1095630.A0A2J6SKT1"/>
<dbReference type="PANTHER" id="PTHR46411:SF2">
    <property type="entry name" value="AAA+ ATPASE DOMAIN-CONTAINING PROTEIN"/>
    <property type="match status" value="1"/>
</dbReference>
<keyword evidence="3" id="KW-1185">Reference proteome</keyword>
<dbReference type="Pfam" id="PF00004">
    <property type="entry name" value="AAA"/>
    <property type="match status" value="1"/>
</dbReference>
<dbReference type="OrthoDB" id="10042665at2759"/>
<dbReference type="GO" id="GO:0016887">
    <property type="term" value="F:ATP hydrolysis activity"/>
    <property type="evidence" value="ECO:0007669"/>
    <property type="project" value="InterPro"/>
</dbReference>
<dbReference type="AlphaFoldDB" id="A0A2J6SKT1"/>
<evidence type="ECO:0000313" key="3">
    <source>
        <dbReference type="Proteomes" id="UP000235371"/>
    </source>
</evidence>
<accession>A0A2J6SKT1</accession>
<name>A0A2J6SKT1_9HELO</name>
<dbReference type="RefSeq" id="XP_024728267.1">
    <property type="nucleotide sequence ID" value="XM_024877417.1"/>
</dbReference>
<organism evidence="2 3">
    <name type="scientific">Hyaloscypha bicolor E</name>
    <dbReference type="NCBI Taxonomy" id="1095630"/>
    <lineage>
        <taxon>Eukaryota</taxon>
        <taxon>Fungi</taxon>
        <taxon>Dikarya</taxon>
        <taxon>Ascomycota</taxon>
        <taxon>Pezizomycotina</taxon>
        <taxon>Leotiomycetes</taxon>
        <taxon>Helotiales</taxon>
        <taxon>Hyaloscyphaceae</taxon>
        <taxon>Hyaloscypha</taxon>
        <taxon>Hyaloscypha bicolor</taxon>
    </lineage>
</organism>
<dbReference type="GO" id="GO:0005524">
    <property type="term" value="F:ATP binding"/>
    <property type="evidence" value="ECO:0007669"/>
    <property type="project" value="InterPro"/>
</dbReference>
<proteinExistence type="predicted"/>
<dbReference type="InterPro" id="IPR003959">
    <property type="entry name" value="ATPase_AAA_core"/>
</dbReference>
<dbReference type="CDD" id="cd19481">
    <property type="entry name" value="RecA-like_protease"/>
    <property type="match status" value="1"/>
</dbReference>
<dbReference type="Gene3D" id="3.40.50.300">
    <property type="entry name" value="P-loop containing nucleotide triphosphate hydrolases"/>
    <property type="match status" value="1"/>
</dbReference>
<dbReference type="EMBL" id="KZ613912">
    <property type="protein sequence ID" value="PMD51363.1"/>
    <property type="molecule type" value="Genomic_DNA"/>
</dbReference>
<dbReference type="SMART" id="SM00382">
    <property type="entry name" value="AAA"/>
    <property type="match status" value="1"/>
</dbReference>
<dbReference type="Proteomes" id="UP000235371">
    <property type="component" value="Unassembled WGS sequence"/>
</dbReference>
<dbReference type="PANTHER" id="PTHR46411">
    <property type="entry name" value="FAMILY ATPASE, PUTATIVE-RELATED"/>
    <property type="match status" value="1"/>
</dbReference>
<reference evidence="2 3" key="1">
    <citation type="submission" date="2016-04" db="EMBL/GenBank/DDBJ databases">
        <title>A degradative enzymes factory behind the ericoid mycorrhizal symbiosis.</title>
        <authorList>
            <consortium name="DOE Joint Genome Institute"/>
            <person name="Martino E."/>
            <person name="Morin E."/>
            <person name="Grelet G."/>
            <person name="Kuo A."/>
            <person name="Kohler A."/>
            <person name="Daghino S."/>
            <person name="Barry K."/>
            <person name="Choi C."/>
            <person name="Cichocki N."/>
            <person name="Clum A."/>
            <person name="Copeland A."/>
            <person name="Hainaut M."/>
            <person name="Haridas S."/>
            <person name="Labutti K."/>
            <person name="Lindquist E."/>
            <person name="Lipzen A."/>
            <person name="Khouja H.-R."/>
            <person name="Murat C."/>
            <person name="Ohm R."/>
            <person name="Olson A."/>
            <person name="Spatafora J."/>
            <person name="Veneault-Fourrey C."/>
            <person name="Henrissat B."/>
            <person name="Grigoriev I."/>
            <person name="Martin F."/>
            <person name="Perotto S."/>
        </authorList>
    </citation>
    <scope>NUCLEOTIDE SEQUENCE [LARGE SCALE GENOMIC DNA]</scope>
    <source>
        <strain evidence="2 3">E</strain>
    </source>
</reference>
<dbReference type="InterPro" id="IPR003593">
    <property type="entry name" value="AAA+_ATPase"/>
</dbReference>
<feature type="domain" description="AAA+ ATPase" evidence="1">
    <location>
        <begin position="434"/>
        <end position="559"/>
    </location>
</feature>
<dbReference type="Pfam" id="PF22942">
    <property type="entry name" value="DUF7025"/>
    <property type="match status" value="1"/>
</dbReference>
<dbReference type="InParanoid" id="A0A2J6SKT1"/>
<gene>
    <name evidence="2" type="ORF">K444DRAFT_573868</name>
</gene>
<evidence type="ECO:0000259" key="1">
    <source>
        <dbReference type="SMART" id="SM00382"/>
    </source>
</evidence>
<evidence type="ECO:0000313" key="2">
    <source>
        <dbReference type="EMBL" id="PMD51363.1"/>
    </source>
</evidence>
<keyword evidence="2" id="KW-0378">Hydrolase</keyword>
<dbReference type="InterPro" id="IPR027417">
    <property type="entry name" value="P-loop_NTPase"/>
</dbReference>
<dbReference type="InterPro" id="IPR054289">
    <property type="entry name" value="DUF7025"/>
</dbReference>
<dbReference type="GeneID" id="36585494"/>
<dbReference type="SUPFAM" id="SSF52540">
    <property type="entry name" value="P-loop containing nucleoside triphosphate hydrolases"/>
    <property type="match status" value="1"/>
</dbReference>